<accession>A0A9P7V1C4</accession>
<dbReference type="RefSeq" id="XP_043014934.1">
    <property type="nucleotide sequence ID" value="XM_043146234.1"/>
</dbReference>
<evidence type="ECO:0000256" key="1">
    <source>
        <dbReference type="SAM" id="MobiDB-lite"/>
    </source>
</evidence>
<reference evidence="2" key="1">
    <citation type="journal article" date="2021" name="Genome Biol. Evol.">
        <title>The assembled and annotated genome of the fairy-ring fungus Marasmius oreades.</title>
        <authorList>
            <person name="Hiltunen M."/>
            <person name="Ament-Velasquez S.L."/>
            <person name="Johannesson H."/>
        </authorList>
    </citation>
    <scope>NUCLEOTIDE SEQUENCE</scope>
    <source>
        <strain evidence="2">03SP1</strain>
    </source>
</reference>
<dbReference type="Proteomes" id="UP001049176">
    <property type="component" value="Chromosome 1"/>
</dbReference>
<dbReference type="KEGG" id="more:E1B28_000410"/>
<dbReference type="OrthoDB" id="2874822at2759"/>
<organism evidence="2 3">
    <name type="scientific">Marasmius oreades</name>
    <name type="common">fairy-ring Marasmius</name>
    <dbReference type="NCBI Taxonomy" id="181124"/>
    <lineage>
        <taxon>Eukaryota</taxon>
        <taxon>Fungi</taxon>
        <taxon>Dikarya</taxon>
        <taxon>Basidiomycota</taxon>
        <taxon>Agaricomycotina</taxon>
        <taxon>Agaricomycetes</taxon>
        <taxon>Agaricomycetidae</taxon>
        <taxon>Agaricales</taxon>
        <taxon>Marasmiineae</taxon>
        <taxon>Marasmiaceae</taxon>
        <taxon>Marasmius</taxon>
    </lineage>
</organism>
<sequence>MTFETLLKALLFAKQWGFRAMALDLTQRVNNLMPGSFQRIAYGKLHRVMPWFRSGLEDLVGSEEDISVEDANRIGFVLALKIYHARSRVRSLLADATSSASDQKSTVVTGVVEEMFTDKLDPWKFPVCYIEPDLAEEQVSPIGRPSSYNEPTGEGAVSQSGGENLSDISLADLGYPDEDNIGSSENFESVADDVLEATVTEEKRTVRELVTAILNGTTTTSPHLLSVVPKVCADTKKNTTCGDRARCRKCCIKKLKVYQPLPGTLKAKTPLGQVLLDQLGEIANGHPICLGIVLNNVEKSCKKVETTCGPSRRCSKCCKKAAKILLVKGEIV</sequence>
<dbReference type="GeneID" id="66069486"/>
<proteinExistence type="predicted"/>
<dbReference type="EMBL" id="CM032181">
    <property type="protein sequence ID" value="KAG7098464.1"/>
    <property type="molecule type" value="Genomic_DNA"/>
</dbReference>
<dbReference type="AlphaFoldDB" id="A0A9P7V1C4"/>
<name>A0A9P7V1C4_9AGAR</name>
<keyword evidence="3" id="KW-1185">Reference proteome</keyword>
<evidence type="ECO:0000313" key="2">
    <source>
        <dbReference type="EMBL" id="KAG7098464.1"/>
    </source>
</evidence>
<feature type="region of interest" description="Disordered" evidence="1">
    <location>
        <begin position="140"/>
        <end position="163"/>
    </location>
</feature>
<protein>
    <submittedName>
        <fullName evidence="2">Uncharacterized protein</fullName>
    </submittedName>
</protein>
<comment type="caution">
    <text evidence="2">The sequence shown here is derived from an EMBL/GenBank/DDBJ whole genome shotgun (WGS) entry which is preliminary data.</text>
</comment>
<gene>
    <name evidence="2" type="ORF">E1B28_000410</name>
</gene>
<evidence type="ECO:0000313" key="3">
    <source>
        <dbReference type="Proteomes" id="UP001049176"/>
    </source>
</evidence>